<comment type="caution">
    <text evidence="1">The sequence shown here is derived from an EMBL/GenBank/DDBJ whole genome shotgun (WGS) entry which is preliminary data.</text>
</comment>
<dbReference type="EMBL" id="MU274900">
    <property type="protein sequence ID" value="KAI0095013.1"/>
    <property type="molecule type" value="Genomic_DNA"/>
</dbReference>
<reference evidence="1" key="1">
    <citation type="journal article" date="2021" name="Environ. Microbiol.">
        <title>Gene family expansions and transcriptome signatures uncover fungal adaptations to wood decay.</title>
        <authorList>
            <person name="Hage H."/>
            <person name="Miyauchi S."/>
            <person name="Viragh M."/>
            <person name="Drula E."/>
            <person name="Min B."/>
            <person name="Chaduli D."/>
            <person name="Navarro D."/>
            <person name="Favel A."/>
            <person name="Norest M."/>
            <person name="Lesage-Meessen L."/>
            <person name="Balint B."/>
            <person name="Merenyi Z."/>
            <person name="de Eugenio L."/>
            <person name="Morin E."/>
            <person name="Martinez A.T."/>
            <person name="Baldrian P."/>
            <person name="Stursova M."/>
            <person name="Martinez M.J."/>
            <person name="Novotny C."/>
            <person name="Magnuson J.K."/>
            <person name="Spatafora J.W."/>
            <person name="Maurice S."/>
            <person name="Pangilinan J."/>
            <person name="Andreopoulos W."/>
            <person name="LaButti K."/>
            <person name="Hundley H."/>
            <person name="Na H."/>
            <person name="Kuo A."/>
            <person name="Barry K."/>
            <person name="Lipzen A."/>
            <person name="Henrissat B."/>
            <person name="Riley R."/>
            <person name="Ahrendt S."/>
            <person name="Nagy L.G."/>
            <person name="Grigoriev I.V."/>
            <person name="Martin F."/>
            <person name="Rosso M.N."/>
        </authorList>
    </citation>
    <scope>NUCLEOTIDE SEQUENCE</scope>
    <source>
        <strain evidence="1">CBS 384.51</strain>
    </source>
</reference>
<protein>
    <submittedName>
        <fullName evidence="1">Cytochrome P450</fullName>
    </submittedName>
</protein>
<dbReference type="Proteomes" id="UP001055072">
    <property type="component" value="Unassembled WGS sequence"/>
</dbReference>
<evidence type="ECO:0000313" key="1">
    <source>
        <dbReference type="EMBL" id="KAI0095013.1"/>
    </source>
</evidence>
<proteinExistence type="predicted"/>
<name>A0ACB8UKW6_9APHY</name>
<sequence>MAEFSLLSIYVAVSMSAVVIALYYWFGKHSLRAIPTVGGSSLPFLSYTGSLKYVDNARALLQEGYDKYKGKVFKIPMPDRWLVVVTGTRLVDELQKLPDDYASFSIGVGELINTRYIFGDSFNKDPYHIAIIQKQLTRNISNMFEALHDETCSAVEDTIPNNTHGKRKSTIHWVAVPALATMENLIARISSRVFVGPQYCRNRDYLHLAVNFARDVSKARRFVGMFPPFLKRYAAKFVTDINPFVRRGIKLLGPAIMDRCNNVALYGSDYTDKPVDVLQWVVEAAVARGQGPEEIMEMMLLMNFASIFTTSTSLTHALLHLAAEPAYVQMLREEVEQIVEAEGWSKGSMNKMRKLDSFLRESQRYNGTNLVSITRMILKDFKFSDGTFLPAGTLAVAPVASTHRDAENYEDSANFDPLRFVKLRNEDGNGGVKYQFVATSVEYLSFGHGKHACPGRFFASSELKGIVAHLVLNYDMKLEREGVRPRNWDNAFVVVPSPLAKILFRKRSNT</sequence>
<gene>
    <name evidence="1" type="ORF">BDY19DRAFT_982315</name>
</gene>
<accession>A0ACB8UKW6</accession>
<keyword evidence="2" id="KW-1185">Reference proteome</keyword>
<organism evidence="1 2">
    <name type="scientific">Irpex rosettiformis</name>
    <dbReference type="NCBI Taxonomy" id="378272"/>
    <lineage>
        <taxon>Eukaryota</taxon>
        <taxon>Fungi</taxon>
        <taxon>Dikarya</taxon>
        <taxon>Basidiomycota</taxon>
        <taxon>Agaricomycotina</taxon>
        <taxon>Agaricomycetes</taxon>
        <taxon>Polyporales</taxon>
        <taxon>Irpicaceae</taxon>
        <taxon>Irpex</taxon>
    </lineage>
</organism>
<evidence type="ECO:0000313" key="2">
    <source>
        <dbReference type="Proteomes" id="UP001055072"/>
    </source>
</evidence>